<feature type="region of interest" description="Disordered" evidence="1">
    <location>
        <begin position="654"/>
        <end position="691"/>
    </location>
</feature>
<reference evidence="2 3" key="1">
    <citation type="submission" date="2017-12" db="EMBL/GenBank/DDBJ databases">
        <title>Gene loss provides genomic basis for host adaptation in cereal stripe rust fungi.</title>
        <authorList>
            <person name="Xia C."/>
        </authorList>
    </citation>
    <scope>NUCLEOTIDE SEQUENCE [LARGE SCALE GENOMIC DNA]</scope>
    <source>
        <strain evidence="2 3">93TX-2</strain>
    </source>
</reference>
<reference evidence="3" key="3">
    <citation type="journal article" date="2018" name="Mol. Plant Microbe Interact.">
        <title>Genome sequence resources for the wheat stripe rust pathogen (Puccinia striiformis f. sp. tritici) and the barley stripe rust pathogen (Puccinia striiformis f. sp. hordei).</title>
        <authorList>
            <person name="Xia C."/>
            <person name="Wang M."/>
            <person name="Yin C."/>
            <person name="Cornejo O.E."/>
            <person name="Hulbert S.H."/>
            <person name="Chen X."/>
        </authorList>
    </citation>
    <scope>NUCLEOTIDE SEQUENCE [LARGE SCALE GENOMIC DNA]</scope>
    <source>
        <strain evidence="3">93TX-2</strain>
    </source>
</reference>
<feature type="compositionally biased region" description="Pro residues" evidence="1">
    <location>
        <begin position="24"/>
        <end position="36"/>
    </location>
</feature>
<feature type="compositionally biased region" description="Low complexity" evidence="1">
    <location>
        <begin position="8"/>
        <end position="23"/>
    </location>
</feature>
<accession>A0A2S4W2K5</accession>
<feature type="compositionally biased region" description="Polar residues" evidence="1">
    <location>
        <begin position="235"/>
        <end position="246"/>
    </location>
</feature>
<evidence type="ECO:0000313" key="2">
    <source>
        <dbReference type="EMBL" id="POW15949.1"/>
    </source>
</evidence>
<feature type="compositionally biased region" description="Low complexity" evidence="1">
    <location>
        <begin position="302"/>
        <end position="315"/>
    </location>
</feature>
<evidence type="ECO:0000256" key="1">
    <source>
        <dbReference type="SAM" id="MobiDB-lite"/>
    </source>
</evidence>
<name>A0A2S4W2K5_9BASI</name>
<feature type="compositionally biased region" description="Low complexity" evidence="1">
    <location>
        <begin position="411"/>
        <end position="455"/>
    </location>
</feature>
<evidence type="ECO:0000313" key="3">
    <source>
        <dbReference type="Proteomes" id="UP000238274"/>
    </source>
</evidence>
<gene>
    <name evidence="2" type="ORF">PSHT_06904</name>
</gene>
<organism evidence="2 3">
    <name type="scientific">Puccinia striiformis</name>
    <dbReference type="NCBI Taxonomy" id="27350"/>
    <lineage>
        <taxon>Eukaryota</taxon>
        <taxon>Fungi</taxon>
        <taxon>Dikarya</taxon>
        <taxon>Basidiomycota</taxon>
        <taxon>Pucciniomycotina</taxon>
        <taxon>Pucciniomycetes</taxon>
        <taxon>Pucciniales</taxon>
        <taxon>Pucciniaceae</taxon>
        <taxon>Puccinia</taxon>
    </lineage>
</organism>
<feature type="region of interest" description="Disordered" evidence="1">
    <location>
        <begin position="729"/>
        <end position="751"/>
    </location>
</feature>
<feature type="region of interest" description="Disordered" evidence="1">
    <location>
        <begin position="1"/>
        <end position="45"/>
    </location>
</feature>
<keyword evidence="3" id="KW-1185">Reference proteome</keyword>
<feature type="compositionally biased region" description="Polar residues" evidence="1">
    <location>
        <begin position="741"/>
        <end position="751"/>
    </location>
</feature>
<sequence>MSDESWLTGSSPKTHSSPPSTDSPEPPALEPNPPAAPAARSEADFSVEELLGHLEPDRPANEPNGNNIFQDNDSYLFGILNPLGDPIDLLGHTIDSALGTTRPAPNANLAVAGPLTEPQNTAQELDALWNTLMQGDFQSQPGADQLQQGTSGMDAEGQGLWDEIMQIANQPDAAVGTNVGQNPDMEDDYAPFLDIPSPQPDIAVPAITVNQPTPETTRTMPASSNLLQRALRNPHGNTDPNLQSTTGSGGLQITGPDQFLLPELPNLSTSVPDHESVSDDMEDFDHFDDLFEGPESSPKGSPLPAATSPRRTAPAHTSPPPNIQSSPERSDSSRSDNGQFDALFDGEEEEDAVPSREPTPPPRSPPRHTSPIRRGVPLRNATRIPSPPRPSGRIQLALPPRPSGRGSVITPAAASPAIASRPPRRACSPLPQGSLPAAAAPAAAPLPPSRAASHLFMPPVGRGGTTQTGTRRTRRSRTPVTRQTTAQAPSNSPLPSPPAPAASDSPSTSAVIAPNPSAPATTASVQTHLDPALTGTAAPVQTHLDPALTVTVAPAPAAPARATSAKAPTKTTSCPLDGCFKIFTTPHLPRHLESKVHANDDRTPKPCKFCDKPISFVDIPSHLRLAHREIMTRINRGENFKDIGRDEAACNRINPRSRAGPSATRANIPAVQQGTASRAGPSATPANIPAAQQGTASADILVPGSHTDDILVPDIHALDIPVPGSYGHEFDIPVPSHQGPVASTSRLPTKP</sequence>
<feature type="compositionally biased region" description="Acidic residues" evidence="1">
    <location>
        <begin position="278"/>
        <end position="292"/>
    </location>
</feature>
<protein>
    <submittedName>
        <fullName evidence="2">Uncharacterized protein</fullName>
    </submittedName>
</protein>
<comment type="caution">
    <text evidence="2">The sequence shown here is derived from an EMBL/GenBank/DDBJ whole genome shotgun (WGS) entry which is preliminary data.</text>
</comment>
<proteinExistence type="predicted"/>
<dbReference type="VEuPathDB" id="FungiDB:PSHT_06904"/>
<dbReference type="EMBL" id="PKSM01000082">
    <property type="protein sequence ID" value="POW15949.1"/>
    <property type="molecule type" value="Genomic_DNA"/>
</dbReference>
<feature type="region of interest" description="Disordered" evidence="1">
    <location>
        <begin position="231"/>
        <end position="525"/>
    </location>
</feature>
<dbReference type="Proteomes" id="UP000238274">
    <property type="component" value="Unassembled WGS sequence"/>
</dbReference>
<feature type="compositionally biased region" description="Low complexity" evidence="1">
    <location>
        <begin position="478"/>
        <end position="491"/>
    </location>
</feature>
<feature type="compositionally biased region" description="Low complexity" evidence="1">
    <location>
        <begin position="501"/>
        <end position="524"/>
    </location>
</feature>
<dbReference type="AlphaFoldDB" id="A0A2S4W2K5"/>
<reference evidence="3" key="2">
    <citation type="journal article" date="2018" name="BMC Genomics">
        <title>Genomic insights into host adaptation between the wheat stripe rust pathogen (Puccinia striiformis f. sp. tritici) and the barley stripe rust pathogen (Puccinia striiformis f. sp. hordei).</title>
        <authorList>
            <person name="Xia C."/>
            <person name="Wang M."/>
            <person name="Yin C."/>
            <person name="Cornejo O.E."/>
            <person name="Hulbert S.H."/>
            <person name="Chen X."/>
        </authorList>
    </citation>
    <scope>NUCLEOTIDE SEQUENCE [LARGE SCALE GENOMIC DNA]</scope>
    <source>
        <strain evidence="3">93TX-2</strain>
    </source>
</reference>